<sequence length="524" mass="57074">MPRPPRDLPGTFLSMTSTALPAPPDLASAFQDVRTALHAGDPAHLDRCWDEVLQALCTVLPGVQRASLAIRSGSHFSVRAVAGYPVHLRGLALPTYTERAWYGQGDDLWRRGVPRSLEGEALHAHLAAIERMFPPLAHFETLRAQASLAELRWNVLLPIALDGQVRAHLNLDGFTPHGRPPSLPPALGTWLGSLLEEAQAQAPGLLEEHHALRVIAHLGETLRPIQDPELLLTTGLHETVSGFGAADAFISDGLHLDVLGRRLRVPAPADEQGLAEVLGTLGFASPSTISEVCGPRLIGLIWTGPPRPQPLASTALRGVAERVHYATIRATEEVRLRAARNHALEMVGVVLEARDLETRGHTQRVAGLAGRLGEALRLPPDLLEALHLGALLHDLGKIALPDQVLLKSGALNEAEWTWIRRHPQLGYDLAARLPSLPAEALDVILHHHERWDGSGYPHGLAHDRIGYLARLFSVVDTYDALTSVRPYKAAWSPQQAREELRSQSGRQFDPQAVAAFLTLDLDAE</sequence>
<dbReference type="SUPFAM" id="SSF109604">
    <property type="entry name" value="HD-domain/PDEase-like"/>
    <property type="match status" value="1"/>
</dbReference>
<dbReference type="PANTHER" id="PTHR45228">
    <property type="entry name" value="CYCLIC DI-GMP PHOSPHODIESTERASE TM_0186-RELATED"/>
    <property type="match status" value="1"/>
</dbReference>
<dbReference type="Proteomes" id="UP000236379">
    <property type="component" value="Unassembled WGS sequence"/>
</dbReference>
<evidence type="ECO:0000259" key="1">
    <source>
        <dbReference type="PROSITE" id="PS51832"/>
    </source>
</evidence>
<dbReference type="PANTHER" id="PTHR45228:SF8">
    <property type="entry name" value="TWO-COMPONENT RESPONSE REGULATOR-RELATED"/>
    <property type="match status" value="1"/>
</dbReference>
<reference evidence="2 3" key="1">
    <citation type="submission" date="2018-01" db="EMBL/GenBank/DDBJ databases">
        <title>Deinococcus koreensis sp. nov., a radiation-resistant bacterium isolated from river water.</title>
        <authorList>
            <person name="Choi A."/>
        </authorList>
    </citation>
    <scope>NUCLEOTIDE SEQUENCE [LARGE SCALE GENOMIC DNA]</scope>
    <source>
        <strain evidence="2 3">SJW1-2</strain>
    </source>
</reference>
<proteinExistence type="predicted"/>
<dbReference type="InterPro" id="IPR037522">
    <property type="entry name" value="HD_GYP_dom"/>
</dbReference>
<dbReference type="InterPro" id="IPR052020">
    <property type="entry name" value="Cyclic_di-GMP/3'3'-cGAMP_PDE"/>
</dbReference>
<dbReference type="SMART" id="SM00471">
    <property type="entry name" value="HDc"/>
    <property type="match status" value="1"/>
</dbReference>
<dbReference type="EMBL" id="PPPD01000002">
    <property type="protein sequence ID" value="PNY79848.1"/>
    <property type="molecule type" value="Genomic_DNA"/>
</dbReference>
<feature type="domain" description="HD-GYP" evidence="1">
    <location>
        <begin position="336"/>
        <end position="524"/>
    </location>
</feature>
<dbReference type="InterPro" id="IPR003607">
    <property type="entry name" value="HD/PDEase_dom"/>
</dbReference>
<dbReference type="AlphaFoldDB" id="A0A2K3UTJ3"/>
<evidence type="ECO:0000313" key="2">
    <source>
        <dbReference type="EMBL" id="PNY79848.1"/>
    </source>
</evidence>
<name>A0A2K3UTJ3_9DEIO</name>
<accession>A0A2K3UTJ3</accession>
<organism evidence="2 3">
    <name type="scientific">Deinococcus koreensis</name>
    <dbReference type="NCBI Taxonomy" id="2054903"/>
    <lineage>
        <taxon>Bacteria</taxon>
        <taxon>Thermotogati</taxon>
        <taxon>Deinococcota</taxon>
        <taxon>Deinococci</taxon>
        <taxon>Deinococcales</taxon>
        <taxon>Deinococcaceae</taxon>
        <taxon>Deinococcus</taxon>
    </lineage>
</organism>
<dbReference type="Pfam" id="PF13487">
    <property type="entry name" value="HD_5"/>
    <property type="match status" value="1"/>
</dbReference>
<dbReference type="CDD" id="cd00077">
    <property type="entry name" value="HDc"/>
    <property type="match status" value="1"/>
</dbReference>
<gene>
    <name evidence="2" type="ORF">CVO96_18080</name>
</gene>
<dbReference type="Gene3D" id="1.10.3210.10">
    <property type="entry name" value="Hypothetical protein af1432"/>
    <property type="match status" value="1"/>
</dbReference>
<dbReference type="PROSITE" id="PS51832">
    <property type="entry name" value="HD_GYP"/>
    <property type="match status" value="1"/>
</dbReference>
<comment type="caution">
    <text evidence="2">The sequence shown here is derived from an EMBL/GenBank/DDBJ whole genome shotgun (WGS) entry which is preliminary data.</text>
</comment>
<evidence type="ECO:0000313" key="3">
    <source>
        <dbReference type="Proteomes" id="UP000236379"/>
    </source>
</evidence>
<dbReference type="OrthoDB" id="66589at2"/>
<keyword evidence="3" id="KW-1185">Reference proteome</keyword>
<protein>
    <recommendedName>
        <fullName evidence="1">HD-GYP domain-containing protein</fullName>
    </recommendedName>
</protein>